<evidence type="ECO:0000313" key="2">
    <source>
        <dbReference type="Proteomes" id="UP000199622"/>
    </source>
</evidence>
<dbReference type="NCBIfam" id="NF040893">
    <property type="entry name" value="SAVMC3_10250"/>
    <property type="match status" value="1"/>
</dbReference>
<dbReference type="InterPro" id="IPR054284">
    <property type="entry name" value="DUF7019"/>
</dbReference>
<keyword evidence="2" id="KW-1185">Reference proteome</keyword>
<evidence type="ECO:0000313" key="1">
    <source>
        <dbReference type="EMBL" id="SEC80976.1"/>
    </source>
</evidence>
<reference evidence="2" key="1">
    <citation type="submission" date="2016-10" db="EMBL/GenBank/DDBJ databases">
        <authorList>
            <person name="Varghese N."/>
            <person name="Submissions S."/>
        </authorList>
    </citation>
    <scope>NUCLEOTIDE SEQUENCE [LARGE SCALE GENOMIC DNA]</scope>
    <source>
        <strain evidence="2">DSM 44544</strain>
    </source>
</reference>
<dbReference type="STRING" id="208445.SAMN04489727_5172"/>
<dbReference type="Proteomes" id="UP000199622">
    <property type="component" value="Unassembled WGS sequence"/>
</dbReference>
<proteinExistence type="predicted"/>
<sequence>MSYSYYVYVSDSKVDMLLPQIDPRAGAKRKLEVGVDLKVLSAKRTGESPADNRYSRLLTVVEYLRDHGDLGSVDEPGQFFWGLLPMRWGAFPGDPTGSLVFFGGRSDDTVVGLGGSARHVCDSVPDAAAHGVGRSMMASMLDGLGVTSELEDEYVADALDSDLDRADRAALARVQGAVGSLRWPAQNVEFVAKRLLHGDSPDGSAKSVLLGTPLYVATVD</sequence>
<name>A0A1H4VJ14_9PSEU</name>
<dbReference type="Pfam" id="PF22880">
    <property type="entry name" value="DUF7019"/>
    <property type="match status" value="1"/>
</dbReference>
<dbReference type="RefSeq" id="WP_091311697.1">
    <property type="nucleotide sequence ID" value="NZ_FNSO01000004.1"/>
</dbReference>
<dbReference type="EMBL" id="FNSO01000004">
    <property type="protein sequence ID" value="SEC80976.1"/>
    <property type="molecule type" value="Genomic_DNA"/>
</dbReference>
<dbReference type="OrthoDB" id="3397153at2"/>
<organism evidence="1 2">
    <name type="scientific">Amycolatopsis tolypomycina</name>
    <dbReference type="NCBI Taxonomy" id="208445"/>
    <lineage>
        <taxon>Bacteria</taxon>
        <taxon>Bacillati</taxon>
        <taxon>Actinomycetota</taxon>
        <taxon>Actinomycetes</taxon>
        <taxon>Pseudonocardiales</taxon>
        <taxon>Pseudonocardiaceae</taxon>
        <taxon>Amycolatopsis</taxon>
    </lineage>
</organism>
<dbReference type="AlphaFoldDB" id="A0A1H4VJ14"/>
<protein>
    <submittedName>
        <fullName evidence="1">Uncharacterized protein</fullName>
    </submittedName>
</protein>
<gene>
    <name evidence="1" type="ORF">SAMN04489727_5172</name>
</gene>
<accession>A0A1H4VJ14</accession>